<reference evidence="2 3" key="1">
    <citation type="journal article" date="2016" name="Proc. Natl. Acad. Sci. U.S.A.">
        <title>Lipid metabolic changes in an early divergent fungus govern the establishment of a mutualistic symbiosis with endobacteria.</title>
        <authorList>
            <person name="Lastovetsky O.A."/>
            <person name="Gaspar M.L."/>
            <person name="Mondo S.J."/>
            <person name="LaButti K.M."/>
            <person name="Sandor L."/>
            <person name="Grigoriev I.V."/>
            <person name="Henry S.A."/>
            <person name="Pawlowska T.E."/>
        </authorList>
    </citation>
    <scope>NUCLEOTIDE SEQUENCE [LARGE SCALE GENOMIC DNA]</scope>
    <source>
        <strain evidence="2 3">ATCC 52813</strain>
    </source>
</reference>
<evidence type="ECO:0000256" key="1">
    <source>
        <dbReference type="SAM" id="Phobius"/>
    </source>
</evidence>
<dbReference type="GeneID" id="35443436"/>
<evidence type="ECO:0000313" key="3">
    <source>
        <dbReference type="Proteomes" id="UP000242254"/>
    </source>
</evidence>
<sequence length="118" mass="13782">MLPPDVQAAFTLIMNMYWQFLTLGWPILEKKKYHRTDTKEVKDIGFVKTTVLQRLGYIPVFFFLVEFFAKEEYPGPYRGVEKGLLVLYQLLTGLSIAQMARFIPSSSFHAIYNAFYVK</sequence>
<name>A0A2G4SFY2_RHIZD</name>
<keyword evidence="1" id="KW-0812">Transmembrane</keyword>
<protein>
    <submittedName>
        <fullName evidence="2">Uncharacterized protein</fullName>
    </submittedName>
</protein>
<organism evidence="2 3">
    <name type="scientific">Rhizopus microsporus ATCC 52813</name>
    <dbReference type="NCBI Taxonomy" id="1340429"/>
    <lineage>
        <taxon>Eukaryota</taxon>
        <taxon>Fungi</taxon>
        <taxon>Fungi incertae sedis</taxon>
        <taxon>Mucoromycota</taxon>
        <taxon>Mucoromycotina</taxon>
        <taxon>Mucoromycetes</taxon>
        <taxon>Mucorales</taxon>
        <taxon>Mucorineae</taxon>
        <taxon>Rhizopodaceae</taxon>
        <taxon>Rhizopus</taxon>
    </lineage>
</organism>
<dbReference type="Proteomes" id="UP000242254">
    <property type="component" value="Unassembled WGS sequence"/>
</dbReference>
<proteinExistence type="predicted"/>
<dbReference type="RefSeq" id="XP_023461378.1">
    <property type="nucleotide sequence ID" value="XM_023612447.1"/>
</dbReference>
<keyword evidence="1" id="KW-1133">Transmembrane helix</keyword>
<accession>A0A2G4SFY2</accession>
<gene>
    <name evidence="2" type="ORF">RHIMIDRAFT_274280</name>
</gene>
<feature type="transmembrane region" description="Helical" evidence="1">
    <location>
        <begin position="6"/>
        <end position="25"/>
    </location>
</feature>
<keyword evidence="3" id="KW-1185">Reference proteome</keyword>
<dbReference type="AlphaFoldDB" id="A0A2G4SFY2"/>
<keyword evidence="1" id="KW-0472">Membrane</keyword>
<dbReference type="EMBL" id="KZ303873">
    <property type="protein sequence ID" value="PHZ07670.1"/>
    <property type="molecule type" value="Genomic_DNA"/>
</dbReference>
<evidence type="ECO:0000313" key="2">
    <source>
        <dbReference type="EMBL" id="PHZ07670.1"/>
    </source>
</evidence>